<gene>
    <name evidence="1" type="ORF">D3H35_17155</name>
</gene>
<dbReference type="RefSeq" id="WP_119150471.1">
    <property type="nucleotide sequence ID" value="NZ_JBHSOV010000048.1"/>
</dbReference>
<evidence type="ECO:0000313" key="1">
    <source>
        <dbReference type="EMBL" id="RIE02432.1"/>
    </source>
</evidence>
<accession>A0A398CJW5</accession>
<dbReference type="OrthoDB" id="9940029at2"/>
<protein>
    <submittedName>
        <fullName evidence="1">Uncharacterized protein</fullName>
    </submittedName>
</protein>
<name>A0A398CJW5_9BACL</name>
<dbReference type="AlphaFoldDB" id="A0A398CJW5"/>
<organism evidence="1 2">
    <name type="scientific">Cohnella faecalis</name>
    <dbReference type="NCBI Taxonomy" id="2315694"/>
    <lineage>
        <taxon>Bacteria</taxon>
        <taxon>Bacillati</taxon>
        <taxon>Bacillota</taxon>
        <taxon>Bacilli</taxon>
        <taxon>Bacillales</taxon>
        <taxon>Paenibacillaceae</taxon>
        <taxon>Cohnella</taxon>
    </lineage>
</organism>
<reference evidence="1 2" key="1">
    <citation type="submission" date="2018-09" db="EMBL/GenBank/DDBJ databases">
        <title>Cohnella cavernae sp. nov., isolated from a karst cave.</title>
        <authorList>
            <person name="Zhu H."/>
        </authorList>
    </citation>
    <scope>NUCLEOTIDE SEQUENCE [LARGE SCALE GENOMIC DNA]</scope>
    <source>
        <strain evidence="1 2">K2E09-144</strain>
    </source>
</reference>
<dbReference type="EMBL" id="QXJM01000039">
    <property type="protein sequence ID" value="RIE02432.1"/>
    <property type="molecule type" value="Genomic_DNA"/>
</dbReference>
<keyword evidence="2" id="KW-1185">Reference proteome</keyword>
<sequence length="223" mass="23192">MIRALEARLAAWVADRLESLGQQSGWLGTIYTDIGVLNNGQGRRLNNSDVLVQIQVAGLAPAVGGTAPSPDQVVGTCRISLRLLGQTSHELGGDAAGSTATSESDANAEQSNVHAIDLAAFTLLAGLKEPPVAAPSGAAPDPARPAPVGTIAIQAGTSSAALAWTDLRMVSTSIVPLNDEGLRQWDIPLEASFIFRMSPLRTESAFIRRAPQAVNVIKPPEGT</sequence>
<comment type="caution">
    <text evidence="1">The sequence shown here is derived from an EMBL/GenBank/DDBJ whole genome shotgun (WGS) entry which is preliminary data.</text>
</comment>
<evidence type="ECO:0000313" key="2">
    <source>
        <dbReference type="Proteomes" id="UP000266340"/>
    </source>
</evidence>
<proteinExistence type="predicted"/>
<dbReference type="Proteomes" id="UP000266340">
    <property type="component" value="Unassembled WGS sequence"/>
</dbReference>